<keyword evidence="1" id="KW-0732">Signal</keyword>
<dbReference type="AlphaFoldDB" id="A0A9P9BP62"/>
<dbReference type="PANTHER" id="PTHR42951">
    <property type="entry name" value="METALLO-BETA-LACTAMASE DOMAIN-CONTAINING"/>
    <property type="match status" value="1"/>
</dbReference>
<keyword evidence="4" id="KW-1185">Reference proteome</keyword>
<evidence type="ECO:0000313" key="4">
    <source>
        <dbReference type="Proteomes" id="UP000756346"/>
    </source>
</evidence>
<dbReference type="PANTHER" id="PTHR42951:SF17">
    <property type="entry name" value="METALLO-BETA-LACTAMASE DOMAIN-CONTAINING PROTEIN"/>
    <property type="match status" value="1"/>
</dbReference>
<dbReference type="InterPro" id="IPR050855">
    <property type="entry name" value="NDM-1-like"/>
</dbReference>
<dbReference type="Gene3D" id="3.60.15.10">
    <property type="entry name" value="Ribonuclease Z/Hydroxyacylglutathione hydrolase-like"/>
    <property type="match status" value="1"/>
</dbReference>
<dbReference type="OrthoDB" id="449487at2759"/>
<feature type="domain" description="Metallo-beta-lactamase" evidence="2">
    <location>
        <begin position="117"/>
        <end position="302"/>
    </location>
</feature>
<gene>
    <name evidence="3" type="ORF">B0I36DRAFT_363552</name>
</gene>
<dbReference type="EMBL" id="JAGTJQ010000006">
    <property type="protein sequence ID" value="KAH7028944.1"/>
    <property type="molecule type" value="Genomic_DNA"/>
</dbReference>
<dbReference type="SMART" id="SM00849">
    <property type="entry name" value="Lactamase_B"/>
    <property type="match status" value="1"/>
</dbReference>
<comment type="caution">
    <text evidence="3">The sequence shown here is derived from an EMBL/GenBank/DDBJ whole genome shotgun (WGS) entry which is preliminary data.</text>
</comment>
<dbReference type="GeneID" id="70188370"/>
<sequence length="364" mass="39690">MKTVLATTAAAALALAGAVGACPEHDSDGHLEARQAKATGALAGYFDYDVYPKAQAENVTKYIAAAKAYARDDVYPYYARDCNFYSANTKLDSAGNHDGLAPATEVFKDFYFVGLSSWTAWAYDTGDGLIIYDTLASAAEAENIILPGLAKFGFTGKDIKYVFISHEHFDHYGGAKYLQDNFDPIIVASKDTWAAMEKLPATADPAPPVRNAKAITVTKDGSEITLGNVTTTMYLTPGHTNGTMSYILPVTDSQTGEKMLAGMYGGSGASSTAWSLGVQATQLVRWADLSRKKGVKAFVSNHHSRDHSLYHIEEYAHRVCDPKGRHCNFAHPWVHTPDWYYRWAMMGSYCIRAQAARGGFILSQ</sequence>
<protein>
    <submittedName>
        <fullName evidence="3">Beta-lactamase-like protein</fullName>
    </submittedName>
</protein>
<dbReference type="Proteomes" id="UP000756346">
    <property type="component" value="Unassembled WGS sequence"/>
</dbReference>
<organism evidence="3 4">
    <name type="scientific">Microdochium trichocladiopsis</name>
    <dbReference type="NCBI Taxonomy" id="1682393"/>
    <lineage>
        <taxon>Eukaryota</taxon>
        <taxon>Fungi</taxon>
        <taxon>Dikarya</taxon>
        <taxon>Ascomycota</taxon>
        <taxon>Pezizomycotina</taxon>
        <taxon>Sordariomycetes</taxon>
        <taxon>Xylariomycetidae</taxon>
        <taxon>Xylariales</taxon>
        <taxon>Microdochiaceae</taxon>
        <taxon>Microdochium</taxon>
    </lineage>
</organism>
<dbReference type="RefSeq" id="XP_046011232.1">
    <property type="nucleotide sequence ID" value="XM_046158824.1"/>
</dbReference>
<accession>A0A9P9BP62</accession>
<dbReference type="SUPFAM" id="SSF56281">
    <property type="entry name" value="Metallo-hydrolase/oxidoreductase"/>
    <property type="match status" value="1"/>
</dbReference>
<dbReference type="InterPro" id="IPR001279">
    <property type="entry name" value="Metallo-B-lactamas"/>
</dbReference>
<feature type="chain" id="PRO_5040188505" evidence="1">
    <location>
        <begin position="22"/>
        <end position="364"/>
    </location>
</feature>
<proteinExistence type="predicted"/>
<name>A0A9P9BP62_9PEZI</name>
<evidence type="ECO:0000313" key="3">
    <source>
        <dbReference type="EMBL" id="KAH7028944.1"/>
    </source>
</evidence>
<dbReference type="PROSITE" id="PS51257">
    <property type="entry name" value="PROKAR_LIPOPROTEIN"/>
    <property type="match status" value="1"/>
</dbReference>
<evidence type="ECO:0000259" key="2">
    <source>
        <dbReference type="SMART" id="SM00849"/>
    </source>
</evidence>
<dbReference type="InterPro" id="IPR036866">
    <property type="entry name" value="RibonucZ/Hydroxyglut_hydro"/>
</dbReference>
<dbReference type="Pfam" id="PF00753">
    <property type="entry name" value="Lactamase_B"/>
    <property type="match status" value="1"/>
</dbReference>
<feature type="signal peptide" evidence="1">
    <location>
        <begin position="1"/>
        <end position="21"/>
    </location>
</feature>
<evidence type="ECO:0000256" key="1">
    <source>
        <dbReference type="SAM" id="SignalP"/>
    </source>
</evidence>
<reference evidence="3" key="1">
    <citation type="journal article" date="2021" name="Nat. Commun.">
        <title>Genetic determinants of endophytism in the Arabidopsis root mycobiome.</title>
        <authorList>
            <person name="Mesny F."/>
            <person name="Miyauchi S."/>
            <person name="Thiergart T."/>
            <person name="Pickel B."/>
            <person name="Atanasova L."/>
            <person name="Karlsson M."/>
            <person name="Huettel B."/>
            <person name="Barry K.W."/>
            <person name="Haridas S."/>
            <person name="Chen C."/>
            <person name="Bauer D."/>
            <person name="Andreopoulos W."/>
            <person name="Pangilinan J."/>
            <person name="LaButti K."/>
            <person name="Riley R."/>
            <person name="Lipzen A."/>
            <person name="Clum A."/>
            <person name="Drula E."/>
            <person name="Henrissat B."/>
            <person name="Kohler A."/>
            <person name="Grigoriev I.V."/>
            <person name="Martin F.M."/>
            <person name="Hacquard S."/>
        </authorList>
    </citation>
    <scope>NUCLEOTIDE SEQUENCE</scope>
    <source>
        <strain evidence="3">MPI-CAGE-CH-0230</strain>
    </source>
</reference>